<evidence type="ECO:0000313" key="2">
    <source>
        <dbReference type="Proteomes" id="UP000005438"/>
    </source>
</evidence>
<evidence type="ECO:0000313" key="1">
    <source>
        <dbReference type="EMBL" id="AEW00135.1"/>
    </source>
</evidence>
<accession>G8T8G3</accession>
<dbReference type="Proteomes" id="UP000005438">
    <property type="component" value="Chromosome"/>
</dbReference>
<proteinExistence type="predicted"/>
<dbReference type="RefSeq" id="WP_014220048.1">
    <property type="nucleotide sequence ID" value="NC_016609.1"/>
</dbReference>
<evidence type="ECO:0008006" key="3">
    <source>
        <dbReference type="Google" id="ProtNLM"/>
    </source>
</evidence>
<protein>
    <recommendedName>
        <fullName evidence="3">ATP-grasp domain-containing protein</fullName>
    </recommendedName>
</protein>
<organism evidence="1 2">
    <name type="scientific">Niastella koreensis (strain DSM 17620 / KACC 11465 / NBRC 106392 / GR20-10)</name>
    <dbReference type="NCBI Taxonomy" id="700598"/>
    <lineage>
        <taxon>Bacteria</taxon>
        <taxon>Pseudomonadati</taxon>
        <taxon>Bacteroidota</taxon>
        <taxon>Chitinophagia</taxon>
        <taxon>Chitinophagales</taxon>
        <taxon>Chitinophagaceae</taxon>
        <taxon>Niastella</taxon>
    </lineage>
</organism>
<dbReference type="PATRIC" id="fig|700598.3.peg.3929"/>
<dbReference type="OrthoDB" id="9775266at2"/>
<dbReference type="Pfam" id="PF05742">
    <property type="entry name" value="TANGO2"/>
    <property type="match status" value="1"/>
</dbReference>
<dbReference type="eggNOG" id="COG0189">
    <property type="taxonomic scope" value="Bacteria"/>
</dbReference>
<dbReference type="HOGENOM" id="CLU_458442_0_0_10"/>
<name>G8T8G3_NIAKG</name>
<sequence length="595" mass="68338">MCTVTFIPTSKGIYLTSNRDENKHRSQALPPAQYSSSAGRLIYPKDQDASGSWIGLKENGDAAVLLNGAFDNHTRQPAYRKSRGLIFLDIFEHCNPGESFSTIDLNYIEPFTLVVYFNRQLWEYRWDGHRKHTLLLDATKPHIWSSATLYDTSAKQQRKRWFLKWFSSTSPIDISKVMGFHQYGGLGDLYNGLVIDRGNMHTVSITSVFGNAGSPLMNYHDLQTGANVSTKFERPALPSKESVFQKASLFVRRARIKIANWEFWPLHLVYGPLYFYWCWLSIRARSLFFFSAANPGIQYSGFVHERKSEIYKLIPKQYYPLTKLCTAGQPELKLAQNLKREGLLFPMIAKPDVGERGIQVKLLHSQAELEMYASRSKVDFLLQQFISYKQEVGIFYYRIPGQDRGYISGIVGKEFLTVTGDGKSSIESLVKDEDRFLLQLSALRYTYGDFLNTVLAEGAECVLVPYGSHSRGAKFIDLSYQITEKLTQVIDGVCRQIPGFYYGRLDIKFNSWEELCEGKNFSIIELNGAGSEPTHIYDPGHSLLYAWKEICRHWHLLYKISRLNARQKTLVLMNSREGIKMIRDHHRYLKTITQV</sequence>
<dbReference type="KEGG" id="nko:Niako_3841"/>
<reference evidence="1 2" key="1">
    <citation type="submission" date="2011-12" db="EMBL/GenBank/DDBJ databases">
        <title>The complete genome of Niastella koreensis GR20-10.</title>
        <authorList>
            <consortium name="US DOE Joint Genome Institute (JGI-PGF)"/>
            <person name="Lucas S."/>
            <person name="Han J."/>
            <person name="Lapidus A."/>
            <person name="Bruce D."/>
            <person name="Goodwin L."/>
            <person name="Pitluck S."/>
            <person name="Peters L."/>
            <person name="Kyrpides N."/>
            <person name="Mavromatis K."/>
            <person name="Ivanova N."/>
            <person name="Mikhailova N."/>
            <person name="Davenport K."/>
            <person name="Saunders E."/>
            <person name="Detter J.C."/>
            <person name="Tapia R."/>
            <person name="Han C."/>
            <person name="Land M."/>
            <person name="Hauser L."/>
            <person name="Markowitz V."/>
            <person name="Cheng J.-F."/>
            <person name="Hugenholtz P."/>
            <person name="Woyke T."/>
            <person name="Wu D."/>
            <person name="Tindall B."/>
            <person name="Pomrenke H."/>
            <person name="Brambilla E."/>
            <person name="Klenk H.-P."/>
            <person name="Eisen J.A."/>
        </authorList>
    </citation>
    <scope>NUCLEOTIDE SEQUENCE [LARGE SCALE GENOMIC DNA]</scope>
    <source>
        <strain evidence="2">DSM 17620 / KACC 11465 / NBRC 106392 / GR20-10</strain>
    </source>
</reference>
<dbReference type="InterPro" id="IPR008551">
    <property type="entry name" value="TANGO2"/>
</dbReference>
<dbReference type="STRING" id="700598.Niako_3841"/>
<gene>
    <name evidence="1" type="ordered locus">Niako_3841</name>
</gene>
<dbReference type="SUPFAM" id="SSF56059">
    <property type="entry name" value="Glutathione synthetase ATP-binding domain-like"/>
    <property type="match status" value="1"/>
</dbReference>
<dbReference type="EMBL" id="CP003178">
    <property type="protein sequence ID" value="AEW00135.1"/>
    <property type="molecule type" value="Genomic_DNA"/>
</dbReference>
<dbReference type="AlphaFoldDB" id="G8T8G3"/>